<proteinExistence type="inferred from homology"/>
<gene>
    <name evidence="3" type="ORF">EV383_3424</name>
</gene>
<comment type="similarity">
    <text evidence="1">Belongs to the AHA1 family.</text>
</comment>
<dbReference type="RefSeq" id="WP_130290814.1">
    <property type="nucleotide sequence ID" value="NZ_SHKL01000001.1"/>
</dbReference>
<dbReference type="AlphaFoldDB" id="A0A4Q7UWV9"/>
<evidence type="ECO:0000256" key="1">
    <source>
        <dbReference type="ARBA" id="ARBA00006817"/>
    </source>
</evidence>
<dbReference type="CDD" id="cd07814">
    <property type="entry name" value="SRPBCC_CalC_Aha1-like"/>
    <property type="match status" value="1"/>
</dbReference>
<dbReference type="OrthoDB" id="8417725at2"/>
<dbReference type="InterPro" id="IPR013538">
    <property type="entry name" value="ASHA1/2-like_C"/>
</dbReference>
<evidence type="ECO:0000313" key="3">
    <source>
        <dbReference type="EMBL" id="RZT86527.1"/>
    </source>
</evidence>
<dbReference type="EMBL" id="SHKL01000001">
    <property type="protein sequence ID" value="RZT86527.1"/>
    <property type="molecule type" value="Genomic_DNA"/>
</dbReference>
<dbReference type="Proteomes" id="UP000291591">
    <property type="component" value="Unassembled WGS sequence"/>
</dbReference>
<reference evidence="3 4" key="1">
    <citation type="submission" date="2019-02" db="EMBL/GenBank/DDBJ databases">
        <title>Sequencing the genomes of 1000 actinobacteria strains.</title>
        <authorList>
            <person name="Klenk H.-P."/>
        </authorList>
    </citation>
    <scope>NUCLEOTIDE SEQUENCE [LARGE SCALE GENOMIC DNA]</scope>
    <source>
        <strain evidence="3 4">DSM 45779</strain>
    </source>
</reference>
<organism evidence="3 4">
    <name type="scientific">Pseudonocardia sediminis</name>
    <dbReference type="NCBI Taxonomy" id="1397368"/>
    <lineage>
        <taxon>Bacteria</taxon>
        <taxon>Bacillati</taxon>
        <taxon>Actinomycetota</taxon>
        <taxon>Actinomycetes</taxon>
        <taxon>Pseudonocardiales</taxon>
        <taxon>Pseudonocardiaceae</taxon>
        <taxon>Pseudonocardia</taxon>
    </lineage>
</organism>
<sequence length="237" mass="25298">MSHEFDIRTSVALPATPEQVWQAVATPEGQAAWFMAVPAEPGADPSTAPGVEVWEPPHRLLVRPTPTMATEFLIDAADGGTAVLRFVHSGVMDVPDAPEGWGDEFDAMTRAGWDQYFATLQAYLTHFPGRAATYGEAEASGGSGGEVWERIRDTLGRPDAPGGTATIDLGGRTVTGEIDYVTGKFLGLRTDRALIRFHERSAIGMPVAVSHHDYAGAAPEALSEAWRVWLSAPVTAG</sequence>
<keyword evidence="4" id="KW-1185">Reference proteome</keyword>
<accession>A0A4Q7UWV9</accession>
<name>A0A4Q7UWV9_PSEST</name>
<comment type="caution">
    <text evidence="3">The sequence shown here is derived from an EMBL/GenBank/DDBJ whole genome shotgun (WGS) entry which is preliminary data.</text>
</comment>
<dbReference type="InterPro" id="IPR023393">
    <property type="entry name" value="START-like_dom_sf"/>
</dbReference>
<dbReference type="Gene3D" id="3.30.530.20">
    <property type="match status" value="1"/>
</dbReference>
<dbReference type="Pfam" id="PF08327">
    <property type="entry name" value="AHSA1"/>
    <property type="match status" value="1"/>
</dbReference>
<evidence type="ECO:0000259" key="2">
    <source>
        <dbReference type="Pfam" id="PF08327"/>
    </source>
</evidence>
<dbReference type="SUPFAM" id="SSF55961">
    <property type="entry name" value="Bet v1-like"/>
    <property type="match status" value="1"/>
</dbReference>
<evidence type="ECO:0000313" key="4">
    <source>
        <dbReference type="Proteomes" id="UP000291591"/>
    </source>
</evidence>
<feature type="domain" description="Activator of Hsp90 ATPase homologue 1/2-like C-terminal" evidence="2">
    <location>
        <begin position="15"/>
        <end position="124"/>
    </location>
</feature>
<protein>
    <submittedName>
        <fullName evidence="3">Uncharacterized protein YndB with AHSA1/START domain</fullName>
    </submittedName>
</protein>